<organism evidence="1">
    <name type="scientific">Arundo donax</name>
    <name type="common">Giant reed</name>
    <name type="synonym">Donax arundinaceus</name>
    <dbReference type="NCBI Taxonomy" id="35708"/>
    <lineage>
        <taxon>Eukaryota</taxon>
        <taxon>Viridiplantae</taxon>
        <taxon>Streptophyta</taxon>
        <taxon>Embryophyta</taxon>
        <taxon>Tracheophyta</taxon>
        <taxon>Spermatophyta</taxon>
        <taxon>Magnoliopsida</taxon>
        <taxon>Liliopsida</taxon>
        <taxon>Poales</taxon>
        <taxon>Poaceae</taxon>
        <taxon>PACMAD clade</taxon>
        <taxon>Arundinoideae</taxon>
        <taxon>Arundineae</taxon>
        <taxon>Arundo</taxon>
    </lineage>
</organism>
<accession>A0A0A9B977</accession>
<dbReference type="EMBL" id="GBRH01242038">
    <property type="protein sequence ID" value="JAD55857.1"/>
    <property type="molecule type" value="Transcribed_RNA"/>
</dbReference>
<protein>
    <submittedName>
        <fullName evidence="1">Uncharacterized protein</fullName>
    </submittedName>
</protein>
<name>A0A0A9B977_ARUDO</name>
<sequence length="70" mass="7275">MAHAGDSVEDCEARLSAWPMRSATAPRDRAKANGSFASAREGAVLLLAGRCGAKQVEGEVGRVASGFAWI</sequence>
<proteinExistence type="predicted"/>
<evidence type="ECO:0000313" key="1">
    <source>
        <dbReference type="EMBL" id="JAD55857.1"/>
    </source>
</evidence>
<reference evidence="1" key="2">
    <citation type="journal article" date="2015" name="Data Brief">
        <title>Shoot transcriptome of the giant reed, Arundo donax.</title>
        <authorList>
            <person name="Barrero R.A."/>
            <person name="Guerrero F.D."/>
            <person name="Moolhuijzen P."/>
            <person name="Goolsby J.A."/>
            <person name="Tidwell J."/>
            <person name="Bellgard S.E."/>
            <person name="Bellgard M.I."/>
        </authorList>
    </citation>
    <scope>NUCLEOTIDE SEQUENCE</scope>
    <source>
        <tissue evidence="1">Shoot tissue taken approximately 20 cm above the soil surface</tissue>
    </source>
</reference>
<dbReference type="AlphaFoldDB" id="A0A0A9B977"/>
<reference evidence="1" key="1">
    <citation type="submission" date="2014-09" db="EMBL/GenBank/DDBJ databases">
        <authorList>
            <person name="Magalhaes I.L.F."/>
            <person name="Oliveira U."/>
            <person name="Santos F.R."/>
            <person name="Vidigal T.H.D.A."/>
            <person name="Brescovit A.D."/>
            <person name="Santos A.J."/>
        </authorList>
    </citation>
    <scope>NUCLEOTIDE SEQUENCE</scope>
    <source>
        <tissue evidence="1">Shoot tissue taken approximately 20 cm above the soil surface</tissue>
    </source>
</reference>